<name>A0ABW4HIE2_9FLAO</name>
<dbReference type="RefSeq" id="WP_379812823.1">
    <property type="nucleotide sequence ID" value="NZ_JBHUDZ010000018.1"/>
</dbReference>
<evidence type="ECO:0000256" key="1">
    <source>
        <dbReference type="SAM" id="SignalP"/>
    </source>
</evidence>
<sequence>MTKIKCLFFLYFLFISNLFTSCEKKSSNDYKDLILGDWVFEKENPKRKNYFYSDFGYTFLENGICISKPGYYDKKERTRKEEQKTFFLGTKTKYKINGDSLYILNLITKKWDASKIVSIDSKYLKLSYEKDITLDLSKVKYSENDEENFDKVIISQSPCLGPCPINDIQINKNGLVYYYGEDYNLKNGFFTAKISSNEFNEIVSDFKKTNFLNLEDTYKSDVTDQIEVSVTFVKDNKIIKTVKDYGSKSPKLFRITLNPITNLYQQLKLQPTETVQKFQNEFYYFSKGDGTIRLVRSEIFYLSNLLSEANRTEQSFKPKYRIHINNRSSKTYQYETDGRFFLIPAKNGKLITVDLGFNFIEKNELEKRLYTPSRVY</sequence>
<dbReference type="InterPro" id="IPR045497">
    <property type="entry name" value="DUF6438"/>
</dbReference>
<accession>A0ABW4HIE2</accession>
<feature type="domain" description="DUF6438" evidence="2">
    <location>
        <begin position="151"/>
        <end position="263"/>
    </location>
</feature>
<evidence type="ECO:0000259" key="2">
    <source>
        <dbReference type="Pfam" id="PF20033"/>
    </source>
</evidence>
<keyword evidence="1" id="KW-0732">Signal</keyword>
<feature type="signal peptide" evidence="1">
    <location>
        <begin position="1"/>
        <end position="21"/>
    </location>
</feature>
<protein>
    <submittedName>
        <fullName evidence="3">DUF6438 domain-containing protein</fullName>
    </submittedName>
</protein>
<reference evidence="4" key="1">
    <citation type="journal article" date="2019" name="Int. J. Syst. Evol. Microbiol.">
        <title>The Global Catalogue of Microorganisms (GCM) 10K type strain sequencing project: providing services to taxonomists for standard genome sequencing and annotation.</title>
        <authorList>
            <consortium name="The Broad Institute Genomics Platform"/>
            <consortium name="The Broad Institute Genome Sequencing Center for Infectious Disease"/>
            <person name="Wu L."/>
            <person name="Ma J."/>
        </authorList>
    </citation>
    <scope>NUCLEOTIDE SEQUENCE [LARGE SCALE GENOMIC DNA]</scope>
    <source>
        <strain evidence="4">CCUG 70865</strain>
    </source>
</reference>
<comment type="caution">
    <text evidence="3">The sequence shown here is derived from an EMBL/GenBank/DDBJ whole genome shotgun (WGS) entry which is preliminary data.</text>
</comment>
<evidence type="ECO:0000313" key="3">
    <source>
        <dbReference type="EMBL" id="MFD1605086.1"/>
    </source>
</evidence>
<feature type="chain" id="PRO_5047423040" evidence="1">
    <location>
        <begin position="22"/>
        <end position="376"/>
    </location>
</feature>
<dbReference type="Pfam" id="PF20033">
    <property type="entry name" value="DUF6438"/>
    <property type="match status" value="1"/>
</dbReference>
<evidence type="ECO:0000313" key="4">
    <source>
        <dbReference type="Proteomes" id="UP001597138"/>
    </source>
</evidence>
<dbReference type="EMBL" id="JBHUDZ010000018">
    <property type="protein sequence ID" value="MFD1605086.1"/>
    <property type="molecule type" value="Genomic_DNA"/>
</dbReference>
<keyword evidence="4" id="KW-1185">Reference proteome</keyword>
<proteinExistence type="predicted"/>
<dbReference type="PROSITE" id="PS51257">
    <property type="entry name" value="PROKAR_LIPOPROTEIN"/>
    <property type="match status" value="1"/>
</dbReference>
<gene>
    <name evidence="3" type="ORF">ACFSC2_20285</name>
</gene>
<dbReference type="Proteomes" id="UP001597138">
    <property type="component" value="Unassembled WGS sequence"/>
</dbReference>
<organism evidence="3 4">
    <name type="scientific">Flavobacterium artemisiae</name>
    <dbReference type="NCBI Taxonomy" id="2126556"/>
    <lineage>
        <taxon>Bacteria</taxon>
        <taxon>Pseudomonadati</taxon>
        <taxon>Bacteroidota</taxon>
        <taxon>Flavobacteriia</taxon>
        <taxon>Flavobacteriales</taxon>
        <taxon>Flavobacteriaceae</taxon>
        <taxon>Flavobacterium</taxon>
    </lineage>
</organism>